<keyword evidence="10" id="KW-1133">Transmembrane helix</keyword>
<dbReference type="Gene3D" id="2.60.120.200">
    <property type="match status" value="1"/>
</dbReference>
<dbReference type="GO" id="GO:0009251">
    <property type="term" value="P:glucan catabolic process"/>
    <property type="evidence" value="ECO:0007669"/>
    <property type="project" value="TreeGrafter"/>
</dbReference>
<keyword evidence="6" id="KW-0336">GPI-anchor</keyword>
<keyword evidence="5" id="KW-1003">Cell membrane</keyword>
<dbReference type="CDD" id="cd02181">
    <property type="entry name" value="GH16_fungal_Lam16A_glucanase"/>
    <property type="match status" value="1"/>
</dbReference>
<dbReference type="Proteomes" id="UP000177622">
    <property type="component" value="Unassembled WGS sequence"/>
</dbReference>
<keyword evidence="6" id="KW-0325">Glycoprotein</keyword>
<dbReference type="SUPFAM" id="SSF49899">
    <property type="entry name" value="Concanavalin A-like lectins/glucanases"/>
    <property type="match status" value="1"/>
</dbReference>
<dbReference type="PANTHER" id="PTHR10963:SF42">
    <property type="entry name" value="PUTATIVE (AFU_ORTHOLOGUE AFUA_5G02280)-RELATED"/>
    <property type="match status" value="1"/>
</dbReference>
<dbReference type="GO" id="GO:0098552">
    <property type="term" value="C:side of membrane"/>
    <property type="evidence" value="ECO:0007669"/>
    <property type="project" value="UniProtKB-KW"/>
</dbReference>
<evidence type="ECO:0000313" key="12">
    <source>
        <dbReference type="Proteomes" id="UP000177622"/>
    </source>
</evidence>
<sequence length="384" mass="42268">MDDRQLPPQFLDRYSGATSRIPTLETKTPITTSAVPGRDATTTLHRYDPRVWSLRNKLLAGGAVIVLLLIVIVVPVEVVKNRYPKYTPLDYTLTDTYEGTAFFDHFTYFTEQDPTSGFVIYVNQEAATDLNLTHATETSAILRVDASTPNAIAGRNSVRIESINKYDNGLFVFDILHTPFGCATWPALWLTDGYNWPSNGEIDVLETTNEGAHGNEVSLHTTKGCTMKDVKRKQTGQASFENCDGSVGGNTGCGVIGAEDTYGDAMNKAGGGVYALELREAGIRAWFFRRDSIPADITASKPDPSTWGTALADFPGTECDVASHFRNQSIIANIDLCGELAGQPQFYDNMYHCPATCTEFVKSSPESFVDAFWEFKSFKVYHAV</sequence>
<keyword evidence="8" id="KW-0449">Lipoprotein</keyword>
<dbReference type="FunFam" id="2.60.120.200:FF:000114">
    <property type="entry name" value="Probable endo-1,3(4)-beta-glucanase NFIA_089530"/>
    <property type="match status" value="1"/>
</dbReference>
<dbReference type="GeneID" id="34572622"/>
<dbReference type="AlphaFoldDB" id="A0A1F5LW41"/>
<keyword evidence="12" id="KW-1185">Reference proteome</keyword>
<dbReference type="InterPro" id="IPR050546">
    <property type="entry name" value="Glycosyl_Hydrlase_16"/>
</dbReference>
<dbReference type="STRING" id="1835702.A0A1F5LW41"/>
<dbReference type="EMBL" id="LXJU01000002">
    <property type="protein sequence ID" value="OGE57373.1"/>
    <property type="molecule type" value="Genomic_DNA"/>
</dbReference>
<evidence type="ECO:0000256" key="9">
    <source>
        <dbReference type="ARBA" id="ARBA00023295"/>
    </source>
</evidence>
<dbReference type="OrthoDB" id="192832at2759"/>
<evidence type="ECO:0000256" key="7">
    <source>
        <dbReference type="ARBA" id="ARBA00022801"/>
    </source>
</evidence>
<dbReference type="Pfam" id="PF26113">
    <property type="entry name" value="GH16_XgeA"/>
    <property type="match status" value="1"/>
</dbReference>
<keyword evidence="9" id="KW-0326">Glycosidase</keyword>
<dbReference type="GO" id="GO:0052861">
    <property type="term" value="F:endo-1,3(4)-beta-glucanase activity"/>
    <property type="evidence" value="ECO:0007669"/>
    <property type="project" value="UniProtKB-EC"/>
</dbReference>
<evidence type="ECO:0000256" key="6">
    <source>
        <dbReference type="ARBA" id="ARBA00022622"/>
    </source>
</evidence>
<dbReference type="GO" id="GO:0005886">
    <property type="term" value="C:plasma membrane"/>
    <property type="evidence" value="ECO:0007669"/>
    <property type="project" value="UniProtKB-SubCell"/>
</dbReference>
<keyword evidence="7" id="KW-0378">Hydrolase</keyword>
<dbReference type="InterPro" id="IPR013320">
    <property type="entry name" value="ConA-like_dom_sf"/>
</dbReference>
<dbReference type="PANTHER" id="PTHR10963">
    <property type="entry name" value="GLYCOSYL HYDROLASE-RELATED"/>
    <property type="match status" value="1"/>
</dbReference>
<reference evidence="11 12" key="1">
    <citation type="journal article" date="2016" name="Sci. Rep.">
        <title>Penicillium arizonense, a new, genome sequenced fungal species, reveals a high chemical diversity in secreted metabolites.</title>
        <authorList>
            <person name="Grijseels S."/>
            <person name="Nielsen J.C."/>
            <person name="Randelovic M."/>
            <person name="Nielsen J."/>
            <person name="Nielsen K.F."/>
            <person name="Workman M."/>
            <person name="Frisvad J.C."/>
        </authorList>
    </citation>
    <scope>NUCLEOTIDE SEQUENCE [LARGE SCALE GENOMIC DNA]</scope>
    <source>
        <strain evidence="11 12">CBS 141311</strain>
    </source>
</reference>
<dbReference type="EC" id="3.2.1.6" evidence="4"/>
<keyword evidence="10" id="KW-0812">Transmembrane</keyword>
<evidence type="ECO:0000256" key="1">
    <source>
        <dbReference type="ARBA" id="ARBA00000124"/>
    </source>
</evidence>
<gene>
    <name evidence="11" type="ORF">PENARI_c002G10967</name>
</gene>
<dbReference type="RefSeq" id="XP_022492798.1">
    <property type="nucleotide sequence ID" value="XM_022627888.1"/>
</dbReference>
<evidence type="ECO:0000256" key="5">
    <source>
        <dbReference type="ARBA" id="ARBA00022475"/>
    </source>
</evidence>
<organism evidence="11 12">
    <name type="scientific">Penicillium arizonense</name>
    <dbReference type="NCBI Taxonomy" id="1835702"/>
    <lineage>
        <taxon>Eukaryota</taxon>
        <taxon>Fungi</taxon>
        <taxon>Dikarya</taxon>
        <taxon>Ascomycota</taxon>
        <taxon>Pezizomycotina</taxon>
        <taxon>Eurotiomycetes</taxon>
        <taxon>Eurotiomycetidae</taxon>
        <taxon>Eurotiales</taxon>
        <taxon>Aspergillaceae</taxon>
        <taxon>Penicillium</taxon>
    </lineage>
</organism>
<comment type="catalytic activity">
    <reaction evidence="1">
        <text>Endohydrolysis of (1-&gt;3)- or (1-&gt;4)-linkages in beta-D-glucans when the glucose residue whose reducing group is involved in the linkage to be hydrolyzed is itself substituted at C-3.</text>
        <dbReference type="EC" id="3.2.1.6"/>
    </reaction>
</comment>
<evidence type="ECO:0000256" key="2">
    <source>
        <dbReference type="ARBA" id="ARBA00004609"/>
    </source>
</evidence>
<evidence type="ECO:0000256" key="3">
    <source>
        <dbReference type="ARBA" id="ARBA00006865"/>
    </source>
</evidence>
<accession>A0A1F5LW41</accession>
<protein>
    <recommendedName>
        <fullName evidence="4">endo-1,3(4)-beta-glucanase</fullName>
        <ecNumber evidence="4">3.2.1.6</ecNumber>
    </recommendedName>
</protein>
<evidence type="ECO:0000256" key="10">
    <source>
        <dbReference type="SAM" id="Phobius"/>
    </source>
</evidence>
<name>A0A1F5LW41_PENAI</name>
<comment type="subcellular location">
    <subcellularLocation>
        <location evidence="2">Cell membrane</location>
        <topology evidence="2">Lipid-anchor</topology>
        <topology evidence="2">GPI-anchor</topology>
    </subcellularLocation>
</comment>
<evidence type="ECO:0000256" key="4">
    <source>
        <dbReference type="ARBA" id="ARBA00012599"/>
    </source>
</evidence>
<comment type="caution">
    <text evidence="11">The sequence shown here is derived from an EMBL/GenBank/DDBJ whole genome shotgun (WGS) entry which is preliminary data.</text>
</comment>
<keyword evidence="10" id="KW-0472">Membrane</keyword>
<proteinExistence type="inferred from homology"/>
<comment type="similarity">
    <text evidence="3">Belongs to the glycosyl hydrolase 16 family.</text>
</comment>
<evidence type="ECO:0000256" key="8">
    <source>
        <dbReference type="ARBA" id="ARBA00023288"/>
    </source>
</evidence>
<feature type="transmembrane region" description="Helical" evidence="10">
    <location>
        <begin position="58"/>
        <end position="79"/>
    </location>
</feature>
<evidence type="ECO:0000313" key="11">
    <source>
        <dbReference type="EMBL" id="OGE57373.1"/>
    </source>
</evidence>